<dbReference type="EMBL" id="JAKOGI010002950">
    <property type="protein sequence ID" value="KAJ8421057.1"/>
    <property type="molecule type" value="Genomic_DNA"/>
</dbReference>
<name>A0A9Q1GHF0_9CARY</name>
<proteinExistence type="predicted"/>
<comment type="caution">
    <text evidence="1">The sequence shown here is derived from an EMBL/GenBank/DDBJ whole genome shotgun (WGS) entry which is preliminary data.</text>
</comment>
<dbReference type="OrthoDB" id="4955136at2759"/>
<dbReference type="AlphaFoldDB" id="A0A9Q1GHF0"/>
<dbReference type="Proteomes" id="UP001153076">
    <property type="component" value="Unassembled WGS sequence"/>
</dbReference>
<organism evidence="1 2">
    <name type="scientific">Carnegiea gigantea</name>
    <dbReference type="NCBI Taxonomy" id="171969"/>
    <lineage>
        <taxon>Eukaryota</taxon>
        <taxon>Viridiplantae</taxon>
        <taxon>Streptophyta</taxon>
        <taxon>Embryophyta</taxon>
        <taxon>Tracheophyta</taxon>
        <taxon>Spermatophyta</taxon>
        <taxon>Magnoliopsida</taxon>
        <taxon>eudicotyledons</taxon>
        <taxon>Gunneridae</taxon>
        <taxon>Pentapetalae</taxon>
        <taxon>Caryophyllales</taxon>
        <taxon>Cactineae</taxon>
        <taxon>Cactaceae</taxon>
        <taxon>Cactoideae</taxon>
        <taxon>Echinocereeae</taxon>
        <taxon>Carnegiea</taxon>
    </lineage>
</organism>
<reference evidence="1" key="1">
    <citation type="submission" date="2022-04" db="EMBL/GenBank/DDBJ databases">
        <title>Carnegiea gigantea Genome sequencing and assembly v2.</title>
        <authorList>
            <person name="Copetti D."/>
            <person name="Sanderson M.J."/>
            <person name="Burquez A."/>
            <person name="Wojciechowski M.F."/>
        </authorList>
    </citation>
    <scope>NUCLEOTIDE SEQUENCE</scope>
    <source>
        <strain evidence="1">SGP5-SGP5p</strain>
        <tissue evidence="1">Aerial part</tissue>
    </source>
</reference>
<protein>
    <submittedName>
        <fullName evidence="1">Uncharacterized protein</fullName>
    </submittedName>
</protein>
<accession>A0A9Q1GHF0</accession>
<sequence length="216" mass="23706">MSVRIPGIIFLCGGEDEFLNYGIPLTMKVFQKYPSQVNNQLLSTQLASQARTDKNHCRRQTGGSAMLGAQIKHMVASCRIMSQEGPNRMNKQASSMSTIVMAMQIINHSDFSCYAIHVLEDAMKSPIFLNMDDDDDSRLNVRSSFFSSISILPEASAELFFNAAPAIFLAETVLLFCSTVLFTEFASIFLATTCTSLSMAETDGTELTLANTVIPS</sequence>
<gene>
    <name evidence="1" type="ORF">Cgig2_009673</name>
</gene>
<evidence type="ECO:0000313" key="1">
    <source>
        <dbReference type="EMBL" id="KAJ8421057.1"/>
    </source>
</evidence>
<evidence type="ECO:0000313" key="2">
    <source>
        <dbReference type="Proteomes" id="UP001153076"/>
    </source>
</evidence>
<keyword evidence="2" id="KW-1185">Reference proteome</keyword>